<gene>
    <name evidence="1" type="ORF">A2628_00405</name>
</gene>
<evidence type="ECO:0000313" key="1">
    <source>
        <dbReference type="EMBL" id="OGM25993.1"/>
    </source>
</evidence>
<sequence>MAIYKVDLEEIWIRSIYTRASSEKKALEKILNGDNEANLIADNFNYDRINTSTKDNWLVEKVEKKDLPSKLKQF</sequence>
<dbReference type="EMBL" id="MGGL01000017">
    <property type="protein sequence ID" value="OGM25993.1"/>
    <property type="molecule type" value="Genomic_DNA"/>
</dbReference>
<name>A0A1F7YF93_9BACT</name>
<organism evidence="1 2">
    <name type="scientific">Candidatus Woesebacteria bacterium RIFCSPHIGHO2_01_FULL_40_22</name>
    <dbReference type="NCBI Taxonomy" id="1802499"/>
    <lineage>
        <taxon>Bacteria</taxon>
        <taxon>Candidatus Woeseibacteriota</taxon>
    </lineage>
</organism>
<evidence type="ECO:0000313" key="2">
    <source>
        <dbReference type="Proteomes" id="UP000179221"/>
    </source>
</evidence>
<comment type="caution">
    <text evidence="1">The sequence shown here is derived from an EMBL/GenBank/DDBJ whole genome shotgun (WGS) entry which is preliminary data.</text>
</comment>
<accession>A0A1F7YF93</accession>
<proteinExistence type="predicted"/>
<protein>
    <submittedName>
        <fullName evidence="1">Uncharacterized protein</fullName>
    </submittedName>
</protein>
<reference evidence="1 2" key="1">
    <citation type="journal article" date="2016" name="Nat. Commun.">
        <title>Thousands of microbial genomes shed light on interconnected biogeochemical processes in an aquifer system.</title>
        <authorList>
            <person name="Anantharaman K."/>
            <person name="Brown C.T."/>
            <person name="Hug L.A."/>
            <person name="Sharon I."/>
            <person name="Castelle C.J."/>
            <person name="Probst A.J."/>
            <person name="Thomas B.C."/>
            <person name="Singh A."/>
            <person name="Wilkins M.J."/>
            <person name="Karaoz U."/>
            <person name="Brodie E.L."/>
            <person name="Williams K.H."/>
            <person name="Hubbard S.S."/>
            <person name="Banfield J.F."/>
        </authorList>
    </citation>
    <scope>NUCLEOTIDE SEQUENCE [LARGE SCALE GENOMIC DNA]</scope>
</reference>
<dbReference type="Proteomes" id="UP000179221">
    <property type="component" value="Unassembled WGS sequence"/>
</dbReference>
<dbReference type="AlphaFoldDB" id="A0A1F7YF93"/>